<keyword evidence="3" id="KW-1185">Reference proteome</keyword>
<gene>
    <name evidence="1" type="ORF">GLYMA_16G070600</name>
</gene>
<proteinExistence type="predicted"/>
<dbReference type="InParanoid" id="A0A0R0FMF9"/>
<reference evidence="2" key="2">
    <citation type="submission" date="2018-02" db="UniProtKB">
        <authorList>
            <consortium name="EnsemblPlants"/>
        </authorList>
    </citation>
    <scope>IDENTIFICATION</scope>
    <source>
        <strain evidence="2">Williams 82</strain>
    </source>
</reference>
<protein>
    <submittedName>
        <fullName evidence="1 2">Uncharacterized protein</fullName>
    </submittedName>
</protein>
<evidence type="ECO:0000313" key="3">
    <source>
        <dbReference type="Proteomes" id="UP000008827"/>
    </source>
</evidence>
<dbReference type="AlphaFoldDB" id="A0A0R0FMF9"/>
<reference evidence="1" key="3">
    <citation type="submission" date="2018-07" db="EMBL/GenBank/DDBJ databases">
        <title>WGS assembly of Glycine max.</title>
        <authorList>
            <person name="Schmutz J."/>
            <person name="Cannon S."/>
            <person name="Schlueter J."/>
            <person name="Ma J."/>
            <person name="Mitros T."/>
            <person name="Nelson W."/>
            <person name="Hyten D."/>
            <person name="Song Q."/>
            <person name="Thelen J."/>
            <person name="Cheng J."/>
            <person name="Xu D."/>
            <person name="Hellsten U."/>
            <person name="May G."/>
            <person name="Yu Y."/>
            <person name="Sakurai T."/>
            <person name="Umezawa T."/>
            <person name="Bhattacharyya M."/>
            <person name="Sandhu D."/>
            <person name="Valliyodan B."/>
            <person name="Lindquist E."/>
            <person name="Peto M."/>
            <person name="Grant D."/>
            <person name="Shu S."/>
            <person name="Goodstein D."/>
            <person name="Barry K."/>
            <person name="Futrell-Griggs M."/>
            <person name="Abernathy B."/>
            <person name="Du J."/>
            <person name="Tian Z."/>
            <person name="Zhu L."/>
            <person name="Gill N."/>
            <person name="Joshi T."/>
            <person name="Libault M."/>
            <person name="Sethuraman A."/>
            <person name="Zhang X."/>
            <person name="Shinozaki K."/>
            <person name="Nguyen H."/>
            <person name="Wing R."/>
            <person name="Cregan P."/>
            <person name="Specht J."/>
            <person name="Grimwood J."/>
            <person name="Rokhsar D."/>
            <person name="Stacey G."/>
            <person name="Shoemaker R."/>
            <person name="Jackson S."/>
        </authorList>
    </citation>
    <scope>NUCLEOTIDE SEQUENCE</scope>
    <source>
        <tissue evidence="1">Callus</tissue>
    </source>
</reference>
<evidence type="ECO:0000313" key="1">
    <source>
        <dbReference type="EMBL" id="KRH07148.1"/>
    </source>
</evidence>
<organism evidence="1">
    <name type="scientific">Glycine max</name>
    <name type="common">Soybean</name>
    <name type="synonym">Glycine hispida</name>
    <dbReference type="NCBI Taxonomy" id="3847"/>
    <lineage>
        <taxon>Eukaryota</taxon>
        <taxon>Viridiplantae</taxon>
        <taxon>Streptophyta</taxon>
        <taxon>Embryophyta</taxon>
        <taxon>Tracheophyta</taxon>
        <taxon>Spermatophyta</taxon>
        <taxon>Magnoliopsida</taxon>
        <taxon>eudicotyledons</taxon>
        <taxon>Gunneridae</taxon>
        <taxon>Pentapetalae</taxon>
        <taxon>rosids</taxon>
        <taxon>fabids</taxon>
        <taxon>Fabales</taxon>
        <taxon>Fabaceae</taxon>
        <taxon>Papilionoideae</taxon>
        <taxon>50 kb inversion clade</taxon>
        <taxon>NPAAA clade</taxon>
        <taxon>indigoferoid/millettioid clade</taxon>
        <taxon>Phaseoleae</taxon>
        <taxon>Glycine</taxon>
        <taxon>Glycine subgen. Soja</taxon>
    </lineage>
</organism>
<dbReference type="Proteomes" id="UP000008827">
    <property type="component" value="Chromosome 16"/>
</dbReference>
<reference evidence="1 2" key="1">
    <citation type="journal article" date="2010" name="Nature">
        <title>Genome sequence of the palaeopolyploid soybean.</title>
        <authorList>
            <person name="Schmutz J."/>
            <person name="Cannon S.B."/>
            <person name="Schlueter J."/>
            <person name="Ma J."/>
            <person name="Mitros T."/>
            <person name="Nelson W."/>
            <person name="Hyten D.L."/>
            <person name="Song Q."/>
            <person name="Thelen J.J."/>
            <person name="Cheng J."/>
            <person name="Xu D."/>
            <person name="Hellsten U."/>
            <person name="May G.D."/>
            <person name="Yu Y."/>
            <person name="Sakurai T."/>
            <person name="Umezawa T."/>
            <person name="Bhattacharyya M.K."/>
            <person name="Sandhu D."/>
            <person name="Valliyodan B."/>
            <person name="Lindquist E."/>
            <person name="Peto M."/>
            <person name="Grant D."/>
            <person name="Shu S."/>
            <person name="Goodstein D."/>
            <person name="Barry K."/>
            <person name="Futrell-Griggs M."/>
            <person name="Abernathy B."/>
            <person name="Du J."/>
            <person name="Tian Z."/>
            <person name="Zhu L."/>
            <person name="Gill N."/>
            <person name="Joshi T."/>
            <person name="Libault M."/>
            <person name="Sethuraman A."/>
            <person name="Zhang X.-C."/>
            <person name="Shinozaki K."/>
            <person name="Nguyen H.T."/>
            <person name="Wing R.A."/>
            <person name="Cregan P."/>
            <person name="Specht J."/>
            <person name="Grimwood J."/>
            <person name="Rokhsar D."/>
            <person name="Stacey G."/>
            <person name="Shoemaker R.C."/>
            <person name="Jackson S.A."/>
        </authorList>
    </citation>
    <scope>NUCLEOTIDE SEQUENCE</scope>
    <source>
        <strain evidence="2">cv. Williams 82</strain>
        <tissue evidence="1">Callus</tissue>
    </source>
</reference>
<name>A0A0R0FMF9_SOYBN</name>
<accession>A0A0R0FMF9</accession>
<dbReference type="EMBL" id="CM000849">
    <property type="protein sequence ID" value="KRH07148.1"/>
    <property type="molecule type" value="Genomic_DNA"/>
</dbReference>
<dbReference type="Gramene" id="KRH07148">
    <property type="protein sequence ID" value="KRH07148"/>
    <property type="gene ID" value="GLYMA_16G070600"/>
</dbReference>
<evidence type="ECO:0000313" key="2">
    <source>
        <dbReference type="EnsemblPlants" id="KRH07148"/>
    </source>
</evidence>
<dbReference type="EnsemblPlants" id="KRH07148">
    <property type="protein sequence ID" value="KRH07148"/>
    <property type="gene ID" value="GLYMA_16G070600"/>
</dbReference>
<sequence>MALHDNTFSVLHSVTDQIYYLVTSTNYLFKQVQNFHLCTKEKWGEIPLQRYTIANPFKLHKTLTLPYASKGNH</sequence>